<protein>
    <submittedName>
        <fullName evidence="1">Uncharacterized protein</fullName>
    </submittedName>
</protein>
<proteinExistence type="predicted"/>
<organism evidence="1 2">
    <name type="scientific">Rhododendron molle</name>
    <name type="common">Chinese azalea</name>
    <name type="synonym">Azalea mollis</name>
    <dbReference type="NCBI Taxonomy" id="49168"/>
    <lineage>
        <taxon>Eukaryota</taxon>
        <taxon>Viridiplantae</taxon>
        <taxon>Streptophyta</taxon>
        <taxon>Embryophyta</taxon>
        <taxon>Tracheophyta</taxon>
        <taxon>Spermatophyta</taxon>
        <taxon>Magnoliopsida</taxon>
        <taxon>eudicotyledons</taxon>
        <taxon>Gunneridae</taxon>
        <taxon>Pentapetalae</taxon>
        <taxon>asterids</taxon>
        <taxon>Ericales</taxon>
        <taxon>Ericaceae</taxon>
        <taxon>Ericoideae</taxon>
        <taxon>Rhodoreae</taxon>
        <taxon>Rhododendron</taxon>
    </lineage>
</organism>
<reference evidence="1" key="1">
    <citation type="submission" date="2022-02" db="EMBL/GenBank/DDBJ databases">
        <title>Plant Genome Project.</title>
        <authorList>
            <person name="Zhang R.-G."/>
        </authorList>
    </citation>
    <scope>NUCLEOTIDE SEQUENCE</scope>
    <source>
        <strain evidence="1">AT1</strain>
    </source>
</reference>
<comment type="caution">
    <text evidence="1">The sequence shown here is derived from an EMBL/GenBank/DDBJ whole genome shotgun (WGS) entry which is preliminary data.</text>
</comment>
<dbReference type="Proteomes" id="UP001062846">
    <property type="component" value="Chromosome 2"/>
</dbReference>
<keyword evidence="2" id="KW-1185">Reference proteome</keyword>
<evidence type="ECO:0000313" key="1">
    <source>
        <dbReference type="EMBL" id="KAI8565990.1"/>
    </source>
</evidence>
<name>A0ACC0PKE3_RHOML</name>
<accession>A0ACC0PKE3</accession>
<evidence type="ECO:0000313" key="2">
    <source>
        <dbReference type="Proteomes" id="UP001062846"/>
    </source>
</evidence>
<dbReference type="EMBL" id="CM046389">
    <property type="protein sequence ID" value="KAI8565990.1"/>
    <property type="molecule type" value="Genomic_DNA"/>
</dbReference>
<gene>
    <name evidence="1" type="ORF">RHMOL_Rhmol02G0004700</name>
</gene>
<sequence>MAIGSFFRALHTAPGDTARARFSQYMTIYVSTIFILSAGVGARTFIGDTFPSKPTFEHGVVEKMETLDVMQTKISTTATTISTTTTGISKTLADLLPTPQIPNEVIILDLSL</sequence>